<dbReference type="Pfam" id="PF08448">
    <property type="entry name" value="PAS_4"/>
    <property type="match status" value="1"/>
</dbReference>
<feature type="domain" description="HTH araC/xylS-type" evidence="5">
    <location>
        <begin position="164"/>
        <end position="261"/>
    </location>
</feature>
<proteinExistence type="predicted"/>
<accession>A0A1I4FCC1</accession>
<evidence type="ECO:0000313" key="6">
    <source>
        <dbReference type="EMBL" id="SFL14950.1"/>
    </source>
</evidence>
<evidence type="ECO:0000256" key="1">
    <source>
        <dbReference type="ARBA" id="ARBA00023015"/>
    </source>
</evidence>
<dbReference type="AlphaFoldDB" id="A0A1I4FCC1"/>
<evidence type="ECO:0000259" key="5">
    <source>
        <dbReference type="PROSITE" id="PS01124"/>
    </source>
</evidence>
<organism evidence="6 7">
    <name type="scientific">Rhodanobacter glycinis</name>
    <dbReference type="NCBI Taxonomy" id="582702"/>
    <lineage>
        <taxon>Bacteria</taxon>
        <taxon>Pseudomonadati</taxon>
        <taxon>Pseudomonadota</taxon>
        <taxon>Gammaproteobacteria</taxon>
        <taxon>Lysobacterales</taxon>
        <taxon>Rhodanobacteraceae</taxon>
        <taxon>Rhodanobacter</taxon>
    </lineage>
</organism>
<dbReference type="PROSITE" id="PS00041">
    <property type="entry name" value="HTH_ARAC_FAMILY_1"/>
    <property type="match status" value="1"/>
</dbReference>
<dbReference type="Pfam" id="PF12833">
    <property type="entry name" value="HTH_18"/>
    <property type="match status" value="1"/>
</dbReference>
<dbReference type="GO" id="GO:0043565">
    <property type="term" value="F:sequence-specific DNA binding"/>
    <property type="evidence" value="ECO:0007669"/>
    <property type="project" value="InterPro"/>
</dbReference>
<protein>
    <submittedName>
        <fullName evidence="6">PAS domain S-box-containing protein</fullName>
    </submittedName>
</protein>
<dbReference type="InterPro" id="IPR009057">
    <property type="entry name" value="Homeodomain-like_sf"/>
</dbReference>
<dbReference type="SMART" id="SM00091">
    <property type="entry name" value="PAS"/>
    <property type="match status" value="1"/>
</dbReference>
<dbReference type="PANTHER" id="PTHR46796:SF13">
    <property type="entry name" value="HTH-TYPE TRANSCRIPTIONAL ACTIVATOR RHAS"/>
    <property type="match status" value="1"/>
</dbReference>
<dbReference type="PROSITE" id="PS01124">
    <property type="entry name" value="HTH_ARAC_FAMILY_2"/>
    <property type="match status" value="1"/>
</dbReference>
<dbReference type="PRINTS" id="PR00032">
    <property type="entry name" value="HTHARAC"/>
</dbReference>
<dbReference type="Gene3D" id="3.30.450.20">
    <property type="entry name" value="PAS domain"/>
    <property type="match status" value="1"/>
</dbReference>
<keyword evidence="7" id="KW-1185">Reference proteome</keyword>
<evidence type="ECO:0000256" key="3">
    <source>
        <dbReference type="ARBA" id="ARBA00023163"/>
    </source>
</evidence>
<evidence type="ECO:0000256" key="4">
    <source>
        <dbReference type="SAM" id="MobiDB-lite"/>
    </source>
</evidence>
<name>A0A1I4FCC1_9GAMM</name>
<dbReference type="InterPro" id="IPR050204">
    <property type="entry name" value="AraC_XylS_family_regulators"/>
</dbReference>
<dbReference type="InterPro" id="IPR000014">
    <property type="entry name" value="PAS"/>
</dbReference>
<feature type="region of interest" description="Disordered" evidence="4">
    <location>
        <begin position="1"/>
        <end position="23"/>
    </location>
</feature>
<dbReference type="GO" id="GO:0003700">
    <property type="term" value="F:DNA-binding transcription factor activity"/>
    <property type="evidence" value="ECO:0007669"/>
    <property type="project" value="InterPro"/>
</dbReference>
<dbReference type="SUPFAM" id="SSF55785">
    <property type="entry name" value="PYP-like sensor domain (PAS domain)"/>
    <property type="match status" value="1"/>
</dbReference>
<dbReference type="Proteomes" id="UP000198725">
    <property type="component" value="Unassembled WGS sequence"/>
</dbReference>
<keyword evidence="1" id="KW-0805">Transcription regulation</keyword>
<dbReference type="PANTHER" id="PTHR46796">
    <property type="entry name" value="HTH-TYPE TRANSCRIPTIONAL ACTIVATOR RHAS-RELATED"/>
    <property type="match status" value="1"/>
</dbReference>
<dbReference type="SMART" id="SM00342">
    <property type="entry name" value="HTH_ARAC"/>
    <property type="match status" value="1"/>
</dbReference>
<dbReference type="EMBL" id="FOSR01000016">
    <property type="protein sequence ID" value="SFL14950.1"/>
    <property type="molecule type" value="Genomic_DNA"/>
</dbReference>
<keyword evidence="3" id="KW-0804">Transcription</keyword>
<dbReference type="InterPro" id="IPR013656">
    <property type="entry name" value="PAS_4"/>
</dbReference>
<dbReference type="InterPro" id="IPR018060">
    <property type="entry name" value="HTH_AraC"/>
</dbReference>
<evidence type="ECO:0000313" key="7">
    <source>
        <dbReference type="Proteomes" id="UP000198725"/>
    </source>
</evidence>
<gene>
    <name evidence="6" type="ORF">SAMN05192579_11662</name>
</gene>
<evidence type="ECO:0000256" key="2">
    <source>
        <dbReference type="ARBA" id="ARBA00023125"/>
    </source>
</evidence>
<dbReference type="CDD" id="cd00130">
    <property type="entry name" value="PAS"/>
    <property type="match status" value="1"/>
</dbReference>
<dbReference type="SUPFAM" id="SSF46689">
    <property type="entry name" value="Homeodomain-like"/>
    <property type="match status" value="2"/>
</dbReference>
<reference evidence="7" key="1">
    <citation type="submission" date="2016-10" db="EMBL/GenBank/DDBJ databases">
        <authorList>
            <person name="Varghese N."/>
            <person name="Submissions S."/>
        </authorList>
    </citation>
    <scope>NUCLEOTIDE SEQUENCE [LARGE SCALE GENOMIC DNA]</scope>
    <source>
        <strain evidence="7">MO64</strain>
    </source>
</reference>
<dbReference type="InterPro" id="IPR035965">
    <property type="entry name" value="PAS-like_dom_sf"/>
</dbReference>
<sequence length="271" mass="30021">MAKARKSPVRPASDGTGRGVVDQVGGIDSHPPMLVPASELEALLDALPDVVFFIKDTAGRYTHANLTLVRRLGLKRRDEVIGRSVTELFTAALGSAYARQDQRVLLGETVENQLEMHIFPNRAPGWCLTCKRPLREHDEIRGVLGISRDLGQPDGKHPIYLRLRRVLDHLNDHYAENVRVQTLAGLADVSVAQLERYFRRVFQLTPQQLLTKLRIEAAMRLLAGNSSVAAIGQACGFGDQSAFARQFKATVGMTPRDYRSMISRGDVAQVD</sequence>
<dbReference type="Gene3D" id="1.10.10.60">
    <property type="entry name" value="Homeodomain-like"/>
    <property type="match status" value="1"/>
</dbReference>
<dbReference type="InterPro" id="IPR018062">
    <property type="entry name" value="HTH_AraC-typ_CS"/>
</dbReference>
<dbReference type="InterPro" id="IPR020449">
    <property type="entry name" value="Tscrpt_reg_AraC-type_HTH"/>
</dbReference>
<keyword evidence="2" id="KW-0238">DNA-binding</keyword>